<comment type="caution">
    <text evidence="10">The sequence shown here is derived from an EMBL/GenBank/DDBJ whole genome shotgun (WGS) entry which is preliminary data.</text>
</comment>
<reference evidence="11" key="1">
    <citation type="submission" date="2024-06" db="EMBL/GenBank/DDBJ databases">
        <title>Multi-omics analyses provide insights into the biosynthesis of the anticancer antibiotic pleurotin in Hohenbuehelia grisea.</title>
        <authorList>
            <person name="Weaver J.A."/>
            <person name="Alberti F."/>
        </authorList>
    </citation>
    <scope>NUCLEOTIDE SEQUENCE [LARGE SCALE GENOMIC DNA]</scope>
    <source>
        <strain evidence="11">T-177</strain>
    </source>
</reference>
<sequence length="719" mass="80642">MTPASGASRLRSAAMPPRSTAVKRDTLAAELERDPQLSSAKRQQRTQAFTSSMAHASLERQLAAAQTAKLELETKLREREVQVESLERDRRWLSEHEKNEREEKEKERAEYAEEKAKFVEEIRNLRQSLSALREEHADLLDAHSSARANISSQKNQIATLRSQLSSAQATLDSVASSHQSDIEELKSQLQHIREERDTLERKTGRASTAEGDLDMEIIRNELQRQATHTRKLEAANERLHTELTHLRERAAGVEVLREEKRGLEGRLHTLEQVRDRAVRLEIDLDAAKRERDEWKQRCQESEARTTDQGTSVTTVASLTALRLEHAQLLDTHGATTASLRQMERSLAAAQEEAADAQLRAETVEIRVQELESTIREMQSKLEREGRRVGLADREVTFMKALLASYNAEDAGEHIDEALRQHVQHVESLLEEYKSTNHALEAAAASTSALSPHPTSPPSEIASTRISSLSTQNAALQERVTELEAQIKDMDQRTDAVEQELFELKGEVAGGRHVPPGTRVLCMRENPVQEWVDLREAAMERLREENRALLDRLKDVEGAAAAAGAVVGDSKEESEGKEGNVGAELVPRASWELLAKEKAELEDVVKQKEKRLLRLQQVFASKSAEFREAIASILGVKLAFYPNGSVRVTSMYDLNASFVFQPTKGDVGPCMQLIAQGEGVPPDLTSVMQLWIEKEQCIPGFLSIVTLECYEKQKQEALER</sequence>
<dbReference type="Pfam" id="PF05557">
    <property type="entry name" value="MAD"/>
    <property type="match status" value="1"/>
</dbReference>
<evidence type="ECO:0000256" key="9">
    <source>
        <dbReference type="SAM" id="MobiDB-lite"/>
    </source>
</evidence>
<comment type="subcellular location">
    <subcellularLocation>
        <location evidence="1">Nucleus</location>
    </subcellularLocation>
</comment>
<dbReference type="SUPFAM" id="SSF75704">
    <property type="entry name" value="Mitotic arrest deficient-like 1, Mad1"/>
    <property type="match status" value="1"/>
</dbReference>
<evidence type="ECO:0000256" key="6">
    <source>
        <dbReference type="ARBA" id="ARBA00023242"/>
    </source>
</evidence>
<feature type="coiled-coil region" evidence="8">
    <location>
        <begin position="590"/>
        <end position="617"/>
    </location>
</feature>
<feature type="coiled-coil region" evidence="8">
    <location>
        <begin position="339"/>
        <end position="387"/>
    </location>
</feature>
<evidence type="ECO:0000313" key="10">
    <source>
        <dbReference type="EMBL" id="KAL0947888.1"/>
    </source>
</evidence>
<dbReference type="Gene3D" id="1.10.287.1490">
    <property type="match status" value="1"/>
</dbReference>
<dbReference type="Gene3D" id="1.20.5.170">
    <property type="match status" value="1"/>
</dbReference>
<evidence type="ECO:0000256" key="2">
    <source>
        <dbReference type="ARBA" id="ARBA00008029"/>
    </source>
</evidence>
<dbReference type="EMBL" id="JASNQZ010000014">
    <property type="protein sequence ID" value="KAL0947888.1"/>
    <property type="molecule type" value="Genomic_DNA"/>
</dbReference>
<keyword evidence="6" id="KW-0539">Nucleus</keyword>
<feature type="compositionally biased region" description="Polar residues" evidence="9">
    <location>
        <begin position="36"/>
        <end position="54"/>
    </location>
</feature>
<organism evidence="10 11">
    <name type="scientific">Hohenbuehelia grisea</name>
    <dbReference type="NCBI Taxonomy" id="104357"/>
    <lineage>
        <taxon>Eukaryota</taxon>
        <taxon>Fungi</taxon>
        <taxon>Dikarya</taxon>
        <taxon>Basidiomycota</taxon>
        <taxon>Agaricomycotina</taxon>
        <taxon>Agaricomycetes</taxon>
        <taxon>Agaricomycetidae</taxon>
        <taxon>Agaricales</taxon>
        <taxon>Pleurotineae</taxon>
        <taxon>Pleurotaceae</taxon>
        <taxon>Hohenbuehelia</taxon>
    </lineage>
</organism>
<proteinExistence type="inferred from homology"/>
<keyword evidence="7" id="KW-0131">Cell cycle</keyword>
<evidence type="ECO:0000256" key="8">
    <source>
        <dbReference type="SAM" id="Coils"/>
    </source>
</evidence>
<feature type="coiled-coil region" evidence="8">
    <location>
        <begin position="422"/>
        <end position="506"/>
    </location>
</feature>
<keyword evidence="8" id="KW-0175">Coiled coil</keyword>
<evidence type="ECO:0000256" key="7">
    <source>
        <dbReference type="ARBA" id="ARBA00023306"/>
    </source>
</evidence>
<feature type="coiled-coil region" evidence="8">
    <location>
        <begin position="531"/>
        <end position="558"/>
    </location>
</feature>
<gene>
    <name evidence="10" type="ORF">HGRIS_010523</name>
</gene>
<dbReference type="Gene3D" id="3.30.457.60">
    <property type="match status" value="1"/>
</dbReference>
<keyword evidence="5" id="KW-0498">Mitosis</keyword>
<evidence type="ECO:0000313" key="11">
    <source>
        <dbReference type="Proteomes" id="UP001556367"/>
    </source>
</evidence>
<accession>A0ABR3IX78</accession>
<feature type="coiled-coil region" evidence="8">
    <location>
        <begin position="229"/>
        <end position="304"/>
    </location>
</feature>
<dbReference type="Proteomes" id="UP001556367">
    <property type="component" value="Unassembled WGS sequence"/>
</dbReference>
<keyword evidence="4" id="KW-0132">Cell division</keyword>
<protein>
    <recommendedName>
        <fullName evidence="3">Spindle assembly checkpoint component MAD1</fullName>
    </recommendedName>
</protein>
<name>A0ABR3IX78_9AGAR</name>
<feature type="compositionally biased region" description="Basic and acidic residues" evidence="9">
    <location>
        <begin position="22"/>
        <end position="35"/>
    </location>
</feature>
<keyword evidence="11" id="KW-1185">Reference proteome</keyword>
<evidence type="ECO:0000256" key="1">
    <source>
        <dbReference type="ARBA" id="ARBA00004123"/>
    </source>
</evidence>
<feature type="region of interest" description="Disordered" evidence="9">
    <location>
        <begin position="1"/>
        <end position="65"/>
    </location>
</feature>
<dbReference type="InterPro" id="IPR008672">
    <property type="entry name" value="Mad1"/>
</dbReference>
<dbReference type="Gene3D" id="6.10.250.90">
    <property type="match status" value="1"/>
</dbReference>
<evidence type="ECO:0000256" key="5">
    <source>
        <dbReference type="ARBA" id="ARBA00022776"/>
    </source>
</evidence>
<comment type="similarity">
    <text evidence="2">Belongs to the MAD1 family.</text>
</comment>
<evidence type="ECO:0000256" key="3">
    <source>
        <dbReference type="ARBA" id="ARBA00022019"/>
    </source>
</evidence>
<dbReference type="PANTHER" id="PTHR23168">
    <property type="entry name" value="MITOTIC SPINDLE ASSEMBLY CHECKPOINT PROTEIN MAD1 MITOTIC ARREST DEFICIENT-LIKE PROTEIN 1"/>
    <property type="match status" value="1"/>
</dbReference>
<dbReference type="PANTHER" id="PTHR23168:SF0">
    <property type="entry name" value="MITOTIC SPINDLE ASSEMBLY CHECKPOINT PROTEIN MAD1"/>
    <property type="match status" value="1"/>
</dbReference>
<evidence type="ECO:0000256" key="4">
    <source>
        <dbReference type="ARBA" id="ARBA00022618"/>
    </source>
</evidence>